<evidence type="ECO:0000256" key="5">
    <source>
        <dbReference type="SAM" id="MobiDB-lite"/>
    </source>
</evidence>
<evidence type="ECO:0000259" key="7">
    <source>
        <dbReference type="PROSITE" id="PS50111"/>
    </source>
</evidence>
<evidence type="ECO:0000259" key="8">
    <source>
        <dbReference type="PROSITE" id="PS50885"/>
    </source>
</evidence>
<evidence type="ECO:0000256" key="2">
    <source>
        <dbReference type="ARBA" id="ARBA00029447"/>
    </source>
</evidence>
<reference evidence="9 10" key="1">
    <citation type="submission" date="2020-11" db="EMBL/GenBank/DDBJ databases">
        <title>Carbohydrate-dependent, anaerobic sulfur respiration: A novel catabolism in halophilic archaea.</title>
        <authorList>
            <person name="Sorokin D.Y."/>
            <person name="Messina E."/>
            <person name="Smedile F."/>
            <person name="La Cono V."/>
            <person name="Hallsworth J.E."/>
            <person name="Yakimov M.M."/>
        </authorList>
    </citation>
    <scope>NUCLEOTIDE SEQUENCE [LARGE SCALE GENOMIC DNA]</scope>
    <source>
        <strain evidence="9 10">HSR12-2</strain>
    </source>
</reference>
<feature type="domain" description="HAMP" evidence="8">
    <location>
        <begin position="420"/>
        <end position="473"/>
    </location>
</feature>
<evidence type="ECO:0000256" key="1">
    <source>
        <dbReference type="ARBA" id="ARBA00023224"/>
    </source>
</evidence>
<dbReference type="PROSITE" id="PS50111">
    <property type="entry name" value="CHEMOTAXIS_TRANSDUC_2"/>
    <property type="match status" value="1"/>
</dbReference>
<organism evidence="9 10">
    <name type="scientific">Halapricum desulfuricans</name>
    <dbReference type="NCBI Taxonomy" id="2841257"/>
    <lineage>
        <taxon>Archaea</taxon>
        <taxon>Methanobacteriati</taxon>
        <taxon>Methanobacteriota</taxon>
        <taxon>Stenosarchaea group</taxon>
        <taxon>Halobacteria</taxon>
        <taxon>Halobacteriales</taxon>
        <taxon>Haloarculaceae</taxon>
        <taxon>Halapricum</taxon>
    </lineage>
</organism>
<dbReference type="EMBL" id="CP064788">
    <property type="protein sequence ID" value="QSG09331.1"/>
    <property type="molecule type" value="Genomic_DNA"/>
</dbReference>
<feature type="region of interest" description="Disordered" evidence="5">
    <location>
        <begin position="543"/>
        <end position="568"/>
    </location>
</feature>
<dbReference type="SMART" id="SM00283">
    <property type="entry name" value="MA"/>
    <property type="match status" value="1"/>
</dbReference>
<evidence type="ECO:0000256" key="3">
    <source>
        <dbReference type="PROSITE-ProRule" id="PRU00284"/>
    </source>
</evidence>
<feature type="coiled-coil region" evidence="4">
    <location>
        <begin position="754"/>
        <end position="781"/>
    </location>
</feature>
<feature type="compositionally biased region" description="Low complexity" evidence="5">
    <location>
        <begin position="409"/>
        <end position="419"/>
    </location>
</feature>
<dbReference type="GO" id="GO:0007165">
    <property type="term" value="P:signal transduction"/>
    <property type="evidence" value="ECO:0007669"/>
    <property type="project" value="UniProtKB-KW"/>
</dbReference>
<dbReference type="InterPro" id="IPR004089">
    <property type="entry name" value="MCPsignal_dom"/>
</dbReference>
<dbReference type="KEGG" id="hds:HSR122_1946"/>
<keyword evidence="6" id="KW-0472">Membrane</keyword>
<dbReference type="Proteomes" id="UP000662973">
    <property type="component" value="Chromosome"/>
</dbReference>
<dbReference type="PANTHER" id="PTHR32089:SF112">
    <property type="entry name" value="LYSOZYME-LIKE PROTEIN-RELATED"/>
    <property type="match status" value="1"/>
</dbReference>
<feature type="region of interest" description="Disordered" evidence="5">
    <location>
        <begin position="250"/>
        <end position="273"/>
    </location>
</feature>
<sequence>MGVYRRVVPGVVRENYAAKFGMVILFIGLLVAIVGIGATTVMADQVEQSVDRDFESTATANAQSLDNWLASSAVEMRTLERNLPEASASDEAINDHLKTYRTDVSERSALTLVHVVDPETNTIEHSSRSVKVGETVDDGDVGWAREPDFEIGDVDVSELYVAEGEYHAVAFTTELGDGRLLVAVYDVESVGNRILSGGSDAEIDDSYTMVVDSDDTIVMYDTPQAAAVGTQYPGDSPVLSRVRELPARTVSDSMTVGPEHAPESGFAPETDHLVGFAPSGERNAPDFGSDWVVVVHAPTDQAYGLVSDVQRGVYLFTGLALLGLLVVGGVFGRNTVAAIDRLSAKASAVEQGEFDVDIDSGRGDEIGQLFDSIATMRDSLVGKIEDAERAKSDAQSAREQAETARAEAEQAQQQAEQLARQLQQQAQDYETVMQACADGDLSQRMSTDADNEAMRSIAESFNTMLEQWESTIVEIQSFADAVDTRSREASQDIRNIRDASDDIAETTQQIQQDADEQQRHVADVADETTQLSATIEEVAATADQVAENASRTTSASEQGQQAASEALDELAEIQQQSQVAVDAIEELNDGMEQIGEIVEFITDIAEQTNMLALNANIEAARAGAGESGDGFAVVADEVKSLAEETQNAVGEISDVIEDVQRRSDGTVEEIHEMRERIADGSETVEQALRAFDDIADRAEDTNAGVQEIKNATDDQSRATQEVAEMVDRVADLTDGTAEDIEHVAASTQSQSAAIGDAVERVEDLSRQVGNLRDELDRFDVEETAALEAPDQPALTSDGGSAETESSEDEH</sequence>
<keyword evidence="4" id="KW-0175">Coiled coil</keyword>
<evidence type="ECO:0000313" key="9">
    <source>
        <dbReference type="EMBL" id="QSG09331.1"/>
    </source>
</evidence>
<dbReference type="PROSITE" id="PS50885">
    <property type="entry name" value="HAMP"/>
    <property type="match status" value="2"/>
</dbReference>
<dbReference type="CDD" id="cd11386">
    <property type="entry name" value="MCP_signal"/>
    <property type="match status" value="1"/>
</dbReference>
<gene>
    <name evidence="9" type="primary">tar6</name>
    <name evidence="9" type="ORF">HSR122_1946</name>
</gene>
<evidence type="ECO:0000256" key="4">
    <source>
        <dbReference type="SAM" id="Coils"/>
    </source>
</evidence>
<comment type="similarity">
    <text evidence="2">Belongs to the methyl-accepting chemotaxis (MCP) protein family.</text>
</comment>
<feature type="domain" description="Methyl-accepting transducer" evidence="7">
    <location>
        <begin position="492"/>
        <end position="730"/>
    </location>
</feature>
<dbReference type="Gene3D" id="6.10.250.1910">
    <property type="match status" value="1"/>
</dbReference>
<keyword evidence="1 3" id="KW-0807">Transducer</keyword>
<dbReference type="InterPro" id="IPR004090">
    <property type="entry name" value="Chemotax_Me-accpt_rcpt"/>
</dbReference>
<dbReference type="GO" id="GO:0004888">
    <property type="term" value="F:transmembrane signaling receptor activity"/>
    <property type="evidence" value="ECO:0007669"/>
    <property type="project" value="InterPro"/>
</dbReference>
<dbReference type="Gene3D" id="1.10.287.950">
    <property type="entry name" value="Methyl-accepting chemotaxis protein"/>
    <property type="match status" value="1"/>
</dbReference>
<dbReference type="CDD" id="cd06225">
    <property type="entry name" value="HAMP"/>
    <property type="match status" value="2"/>
</dbReference>
<keyword evidence="10" id="KW-1185">Reference proteome</keyword>
<feature type="region of interest" description="Disordered" evidence="5">
    <location>
        <begin position="387"/>
        <end position="419"/>
    </location>
</feature>
<dbReference type="PANTHER" id="PTHR32089">
    <property type="entry name" value="METHYL-ACCEPTING CHEMOTAXIS PROTEIN MCPB"/>
    <property type="match status" value="1"/>
</dbReference>
<dbReference type="SMART" id="SM00304">
    <property type="entry name" value="HAMP"/>
    <property type="match status" value="3"/>
</dbReference>
<protein>
    <submittedName>
        <fullName evidence="9">Methyl-accepting chemotaxis protein</fullName>
    </submittedName>
</protein>
<dbReference type="SUPFAM" id="SSF158472">
    <property type="entry name" value="HAMP domain-like"/>
    <property type="match status" value="1"/>
</dbReference>
<evidence type="ECO:0000256" key="6">
    <source>
        <dbReference type="SAM" id="Phobius"/>
    </source>
</evidence>
<dbReference type="PRINTS" id="PR00260">
    <property type="entry name" value="CHEMTRNSDUCR"/>
</dbReference>
<dbReference type="AlphaFoldDB" id="A0A897NAA0"/>
<feature type="domain" description="HAMP" evidence="8">
    <location>
        <begin position="333"/>
        <end position="385"/>
    </location>
</feature>
<proteinExistence type="inferred from homology"/>
<name>A0A897NAA0_9EURY</name>
<feature type="transmembrane region" description="Helical" evidence="6">
    <location>
        <begin position="20"/>
        <end position="43"/>
    </location>
</feature>
<keyword evidence="6" id="KW-1133">Transmembrane helix</keyword>
<feature type="compositionally biased region" description="Basic and acidic residues" evidence="5">
    <location>
        <begin position="399"/>
        <end position="408"/>
    </location>
</feature>
<dbReference type="Pfam" id="PF00672">
    <property type="entry name" value="HAMP"/>
    <property type="match status" value="1"/>
</dbReference>
<dbReference type="GO" id="GO:0006935">
    <property type="term" value="P:chemotaxis"/>
    <property type="evidence" value="ECO:0007669"/>
    <property type="project" value="InterPro"/>
</dbReference>
<feature type="compositionally biased region" description="Low complexity" evidence="5">
    <location>
        <begin position="554"/>
        <end position="565"/>
    </location>
</feature>
<accession>A0A897NAA0</accession>
<dbReference type="Pfam" id="PF00015">
    <property type="entry name" value="MCPsignal"/>
    <property type="match status" value="1"/>
</dbReference>
<evidence type="ECO:0000313" key="10">
    <source>
        <dbReference type="Proteomes" id="UP000662973"/>
    </source>
</evidence>
<dbReference type="SUPFAM" id="SSF58104">
    <property type="entry name" value="Methyl-accepting chemotaxis protein (MCP) signaling domain"/>
    <property type="match status" value="1"/>
</dbReference>
<dbReference type="InterPro" id="IPR003660">
    <property type="entry name" value="HAMP_dom"/>
</dbReference>
<dbReference type="GO" id="GO:0016020">
    <property type="term" value="C:membrane"/>
    <property type="evidence" value="ECO:0007669"/>
    <property type="project" value="InterPro"/>
</dbReference>
<keyword evidence="6" id="KW-0812">Transmembrane</keyword>
<feature type="region of interest" description="Disordered" evidence="5">
    <location>
        <begin position="782"/>
        <end position="810"/>
    </location>
</feature>